<feature type="region of interest" description="Disordered" evidence="1">
    <location>
        <begin position="1"/>
        <end position="27"/>
    </location>
</feature>
<dbReference type="HOGENOM" id="CLU_2831297_0_0_1"/>
<reference evidence="2" key="2">
    <citation type="submission" date="2012-05" db="EMBL/GenBank/DDBJ databases">
        <title>The Genome Annotation of Fusarium oxysporum PHW808.</title>
        <authorList>
            <consortium name="The Broad Institute Genomics Platform"/>
            <person name="Ma L.-J."/>
            <person name="Corby-Kistler H."/>
            <person name="Broz K."/>
            <person name="Gale L.R."/>
            <person name="Jonkers W."/>
            <person name="O'Donnell K."/>
            <person name="Ploetz R."/>
            <person name="Steinberg C."/>
            <person name="Schwartz D.C."/>
            <person name="VanEtten H."/>
            <person name="Zhou S."/>
            <person name="Young S.K."/>
            <person name="Zeng Q."/>
            <person name="Gargeya S."/>
            <person name="Fitzgerald M."/>
            <person name="Abouelleil A."/>
            <person name="Alvarado L."/>
            <person name="Chapman S.B."/>
            <person name="Gainer-Dewar J."/>
            <person name="Goldberg J."/>
            <person name="Griggs A."/>
            <person name="Gujja S."/>
            <person name="Hansen M."/>
            <person name="Howarth C."/>
            <person name="Imamovic A."/>
            <person name="Ireland A."/>
            <person name="Larimer J."/>
            <person name="McCowan C."/>
            <person name="Murphy C."/>
            <person name="Pearson M."/>
            <person name="Poon T.W."/>
            <person name="Priest M."/>
            <person name="Roberts A."/>
            <person name="Saif S."/>
            <person name="Shea T."/>
            <person name="Sykes S."/>
            <person name="Wortman J."/>
            <person name="Nusbaum C."/>
            <person name="Birren B."/>
        </authorList>
    </citation>
    <scope>NUCLEOTIDE SEQUENCE</scope>
    <source>
        <strain evidence="2">54008</strain>
    </source>
</reference>
<sequence>MFEKGGDGGQGYTHGQVEPGEDASQGYEEAMRGVQYHRRGLFNGLPSQDENDGLAYIPRTEWNLSL</sequence>
<dbReference type="Proteomes" id="UP000030676">
    <property type="component" value="Unassembled WGS sequence"/>
</dbReference>
<name>X0H5U5_FUSOX</name>
<reference evidence="2" key="1">
    <citation type="submission" date="2011-11" db="EMBL/GenBank/DDBJ databases">
        <title>The Genome Sequence of Fusarium oxysporum PHW808.</title>
        <authorList>
            <consortium name="The Broad Institute Genome Sequencing Platform"/>
            <person name="Ma L.-J."/>
            <person name="Gale L.R."/>
            <person name="Schwartz D.C."/>
            <person name="Zhou S."/>
            <person name="Corby-Kistler H."/>
            <person name="Young S.K."/>
            <person name="Zeng Q."/>
            <person name="Gargeya S."/>
            <person name="Fitzgerald M."/>
            <person name="Haas B."/>
            <person name="Abouelleil A."/>
            <person name="Alvarado L."/>
            <person name="Arachchi H.M."/>
            <person name="Berlin A."/>
            <person name="Brown A."/>
            <person name="Chapman S.B."/>
            <person name="Chen Z."/>
            <person name="Dunbar C."/>
            <person name="Freedman E."/>
            <person name="Gearin G."/>
            <person name="Goldberg J."/>
            <person name="Griggs A."/>
            <person name="Gujja S."/>
            <person name="Heiman D."/>
            <person name="Howarth C."/>
            <person name="Larson L."/>
            <person name="Lui A."/>
            <person name="MacDonald P.J.P."/>
            <person name="Montmayeur A."/>
            <person name="Murphy C."/>
            <person name="Neiman D."/>
            <person name="Pearson M."/>
            <person name="Priest M."/>
            <person name="Roberts A."/>
            <person name="Saif S."/>
            <person name="Shea T."/>
            <person name="Shenoy N."/>
            <person name="Sisk P."/>
            <person name="Stolte C."/>
            <person name="Sykes S."/>
            <person name="Wortman J."/>
            <person name="Nusbaum C."/>
            <person name="Birren B."/>
        </authorList>
    </citation>
    <scope>NUCLEOTIDE SEQUENCE [LARGE SCALE GENOMIC DNA]</scope>
    <source>
        <strain evidence="2">54008</strain>
    </source>
</reference>
<evidence type="ECO:0000313" key="2">
    <source>
        <dbReference type="EMBL" id="EXL71532.1"/>
    </source>
</evidence>
<dbReference type="AlphaFoldDB" id="X0H5U5"/>
<evidence type="ECO:0000256" key="1">
    <source>
        <dbReference type="SAM" id="MobiDB-lite"/>
    </source>
</evidence>
<accession>X0H5U5</accession>
<gene>
    <name evidence="2" type="ORF">FOPG_12757</name>
</gene>
<protein>
    <submittedName>
        <fullName evidence="2">Uncharacterized protein</fullName>
    </submittedName>
</protein>
<dbReference type="EMBL" id="JH658890">
    <property type="protein sequence ID" value="EXL71532.1"/>
    <property type="molecule type" value="Genomic_DNA"/>
</dbReference>
<organism evidence="2">
    <name type="scientific">Fusarium oxysporum f. sp. conglutinans race 2 54008</name>
    <dbReference type="NCBI Taxonomy" id="1089457"/>
    <lineage>
        <taxon>Eukaryota</taxon>
        <taxon>Fungi</taxon>
        <taxon>Dikarya</taxon>
        <taxon>Ascomycota</taxon>
        <taxon>Pezizomycotina</taxon>
        <taxon>Sordariomycetes</taxon>
        <taxon>Hypocreomycetidae</taxon>
        <taxon>Hypocreales</taxon>
        <taxon>Nectriaceae</taxon>
        <taxon>Fusarium</taxon>
        <taxon>Fusarium oxysporum species complex</taxon>
    </lineage>
</organism>
<proteinExistence type="predicted"/>